<evidence type="ECO:0000256" key="2">
    <source>
        <dbReference type="ARBA" id="ARBA00004123"/>
    </source>
</evidence>
<accession>A0A8D0A3X1</accession>
<dbReference type="GO" id="GO:0001501">
    <property type="term" value="P:skeletal system development"/>
    <property type="evidence" value="ECO:0007669"/>
    <property type="project" value="UniProtKB-ARBA"/>
</dbReference>
<evidence type="ECO:0000256" key="13">
    <source>
        <dbReference type="RuleBase" id="RU000682"/>
    </source>
</evidence>
<evidence type="ECO:0000256" key="7">
    <source>
        <dbReference type="ARBA" id="ARBA00023163"/>
    </source>
</evidence>
<keyword evidence="17" id="KW-1185">Reference proteome</keyword>
<dbReference type="PROSITE" id="PS00027">
    <property type="entry name" value="HOMEOBOX_1"/>
    <property type="match status" value="1"/>
</dbReference>
<reference evidence="16" key="1">
    <citation type="submission" date="2025-08" db="UniProtKB">
        <authorList>
            <consortium name="Ensembl"/>
        </authorList>
    </citation>
    <scope>IDENTIFICATION</scope>
</reference>
<dbReference type="GO" id="GO:0005634">
    <property type="term" value="C:nucleus"/>
    <property type="evidence" value="ECO:0007669"/>
    <property type="project" value="UniProtKB-SubCell"/>
</dbReference>
<keyword evidence="4" id="KW-0805">Transcription regulation</keyword>
<feature type="domain" description="Homeobox" evidence="15">
    <location>
        <begin position="169"/>
        <end position="229"/>
    </location>
</feature>
<comment type="similarity">
    <text evidence="9">Belongs to the NK-3 homeobox family.</text>
</comment>
<evidence type="ECO:0000256" key="6">
    <source>
        <dbReference type="ARBA" id="ARBA00023155"/>
    </source>
</evidence>
<dbReference type="InterPro" id="IPR020479">
    <property type="entry name" value="HD_metazoa"/>
</dbReference>
<evidence type="ECO:0000256" key="11">
    <source>
        <dbReference type="ARBA" id="ARBA00081047"/>
    </source>
</evidence>
<sequence length="301" mass="34602">MTLRFSSFTIQDILTGRGVRGKSCTRSTEELYAQKHSICTGHDTRVPDLSHQDVDENRIYRERLPADLRLSVGNVRSDTYNEEATGEETELREGEQFYSIRQSYLPSSSSVTSLTEKTHLLSSHVSIVFPDQQPHDVEQDKRQKEEEEGCHHGGETVSWSSDKQQCRPGTKKRSRAAFSHAQVYELERRFNRQRYLSGPERADLAETLKLTETQVKIWFQNRRYKTKRRQMAAELAACSSPKKVAVQVLVRDNQKQYHQANGVHIPMTVPLLNTPPHPSHFHTNSEYLNTEKKMLKVAFSG</sequence>
<dbReference type="GO" id="GO:0030154">
    <property type="term" value="P:cell differentiation"/>
    <property type="evidence" value="ECO:0007669"/>
    <property type="project" value="TreeGrafter"/>
</dbReference>
<dbReference type="PRINTS" id="PR00024">
    <property type="entry name" value="HOMEOBOX"/>
</dbReference>
<dbReference type="PANTHER" id="PTHR24340:SF73">
    <property type="entry name" value="HOMEOBOX PROTEIN BAGPIPE-RELATED"/>
    <property type="match status" value="1"/>
</dbReference>
<evidence type="ECO:0000256" key="1">
    <source>
        <dbReference type="ARBA" id="ARBA00003263"/>
    </source>
</evidence>
<dbReference type="AlphaFoldDB" id="A0A8D0A3X1"/>
<protein>
    <recommendedName>
        <fullName evidence="10">Homeobox protein Nkx-3.2</fullName>
    </recommendedName>
    <alternativeName>
        <fullName evidence="11">Bagpipe homeobox protein homolog 1</fullName>
    </alternativeName>
</protein>
<evidence type="ECO:0000256" key="10">
    <source>
        <dbReference type="ARBA" id="ARBA00067519"/>
    </source>
</evidence>
<keyword evidence="7" id="KW-0804">Transcription</keyword>
<dbReference type="Ensembl" id="ENSSLUT00000050006.1">
    <property type="protein sequence ID" value="ENSSLUP00000048543.1"/>
    <property type="gene ID" value="ENSSLUG00000021257.1"/>
</dbReference>
<keyword evidence="8 12" id="KW-0539">Nucleus</keyword>
<evidence type="ECO:0000256" key="9">
    <source>
        <dbReference type="ARBA" id="ARBA00061541"/>
    </source>
</evidence>
<dbReference type="Gene3D" id="1.10.10.60">
    <property type="entry name" value="Homeodomain-like"/>
    <property type="match status" value="1"/>
</dbReference>
<evidence type="ECO:0000313" key="16">
    <source>
        <dbReference type="Ensembl" id="ENSSLUP00000048543.1"/>
    </source>
</evidence>
<evidence type="ECO:0000256" key="3">
    <source>
        <dbReference type="ARBA" id="ARBA00022473"/>
    </source>
</evidence>
<feature type="compositionally biased region" description="Basic and acidic residues" evidence="14">
    <location>
        <begin position="133"/>
        <end position="154"/>
    </location>
</feature>
<dbReference type="InterPro" id="IPR009057">
    <property type="entry name" value="Homeodomain-like_sf"/>
</dbReference>
<evidence type="ECO:0000256" key="12">
    <source>
        <dbReference type="PROSITE-ProRule" id="PRU00108"/>
    </source>
</evidence>
<reference evidence="16" key="2">
    <citation type="submission" date="2025-09" db="UniProtKB">
        <authorList>
            <consortium name="Ensembl"/>
        </authorList>
    </citation>
    <scope>IDENTIFICATION</scope>
</reference>
<evidence type="ECO:0000256" key="4">
    <source>
        <dbReference type="ARBA" id="ARBA00023015"/>
    </source>
</evidence>
<dbReference type="GO" id="GO:0000978">
    <property type="term" value="F:RNA polymerase II cis-regulatory region sequence-specific DNA binding"/>
    <property type="evidence" value="ECO:0007669"/>
    <property type="project" value="TreeGrafter"/>
</dbReference>
<keyword evidence="5 12" id="KW-0238">DNA-binding</keyword>
<comment type="function">
    <text evidence="1">Sequence-specific transcription factor which is part of a developmental regulatory system that provides cells with specific positional identities on the anterior-posterior axis.</text>
</comment>
<keyword evidence="6 12" id="KW-0371">Homeobox</keyword>
<dbReference type="PROSITE" id="PS50071">
    <property type="entry name" value="HOMEOBOX_2"/>
    <property type="match status" value="1"/>
</dbReference>
<feature type="region of interest" description="Disordered" evidence="14">
    <location>
        <begin position="130"/>
        <end position="174"/>
    </location>
</feature>
<dbReference type="Proteomes" id="UP000694568">
    <property type="component" value="Unplaced"/>
</dbReference>
<evidence type="ECO:0000313" key="17">
    <source>
        <dbReference type="Proteomes" id="UP000694568"/>
    </source>
</evidence>
<dbReference type="GO" id="GO:0000981">
    <property type="term" value="F:DNA-binding transcription factor activity, RNA polymerase II-specific"/>
    <property type="evidence" value="ECO:0007669"/>
    <property type="project" value="InterPro"/>
</dbReference>
<dbReference type="InterPro" id="IPR001356">
    <property type="entry name" value="HD"/>
</dbReference>
<organism evidence="16 17">
    <name type="scientific">Sander lucioperca</name>
    <name type="common">Pike-perch</name>
    <name type="synonym">Perca lucioperca</name>
    <dbReference type="NCBI Taxonomy" id="283035"/>
    <lineage>
        <taxon>Eukaryota</taxon>
        <taxon>Metazoa</taxon>
        <taxon>Chordata</taxon>
        <taxon>Craniata</taxon>
        <taxon>Vertebrata</taxon>
        <taxon>Euteleostomi</taxon>
        <taxon>Actinopterygii</taxon>
        <taxon>Neopterygii</taxon>
        <taxon>Teleostei</taxon>
        <taxon>Neoteleostei</taxon>
        <taxon>Acanthomorphata</taxon>
        <taxon>Eupercaria</taxon>
        <taxon>Perciformes</taxon>
        <taxon>Percoidei</taxon>
        <taxon>Percidae</taxon>
        <taxon>Luciopercinae</taxon>
        <taxon>Sander</taxon>
    </lineage>
</organism>
<evidence type="ECO:0000256" key="5">
    <source>
        <dbReference type="ARBA" id="ARBA00023125"/>
    </source>
</evidence>
<comment type="subcellular location">
    <subcellularLocation>
        <location evidence="2 12 13">Nucleus</location>
    </subcellularLocation>
</comment>
<dbReference type="Pfam" id="PF00046">
    <property type="entry name" value="Homeodomain"/>
    <property type="match status" value="1"/>
</dbReference>
<evidence type="ECO:0000256" key="14">
    <source>
        <dbReference type="SAM" id="MobiDB-lite"/>
    </source>
</evidence>
<dbReference type="SMART" id="SM00389">
    <property type="entry name" value="HOX"/>
    <property type="match status" value="1"/>
</dbReference>
<dbReference type="InterPro" id="IPR017970">
    <property type="entry name" value="Homeobox_CS"/>
</dbReference>
<feature type="DNA-binding region" description="Homeobox" evidence="12">
    <location>
        <begin position="171"/>
        <end position="230"/>
    </location>
</feature>
<dbReference type="FunFam" id="1.10.10.60:FF:000225">
    <property type="entry name" value="NK3 homeobox 2"/>
    <property type="match status" value="1"/>
</dbReference>
<dbReference type="GeneTree" id="ENSGT00940000165452"/>
<dbReference type="PANTHER" id="PTHR24340">
    <property type="entry name" value="HOMEOBOX PROTEIN NKX"/>
    <property type="match status" value="1"/>
</dbReference>
<evidence type="ECO:0000256" key="8">
    <source>
        <dbReference type="ARBA" id="ARBA00023242"/>
    </source>
</evidence>
<name>A0A8D0A3X1_SANLU</name>
<keyword evidence="3" id="KW-0217">Developmental protein</keyword>
<dbReference type="CDD" id="cd00086">
    <property type="entry name" value="homeodomain"/>
    <property type="match status" value="1"/>
</dbReference>
<evidence type="ECO:0000259" key="15">
    <source>
        <dbReference type="PROSITE" id="PS50071"/>
    </source>
</evidence>
<dbReference type="SUPFAM" id="SSF46689">
    <property type="entry name" value="Homeodomain-like"/>
    <property type="match status" value="1"/>
</dbReference>
<dbReference type="InterPro" id="IPR050394">
    <property type="entry name" value="Homeobox_NK-like"/>
</dbReference>
<proteinExistence type="inferred from homology"/>